<comment type="cofactor">
    <cofactor evidence="1">
        <name>Mg(2+)</name>
        <dbReference type="ChEBI" id="CHEBI:18420"/>
    </cofactor>
</comment>
<dbReference type="EMBL" id="QPIW01000013">
    <property type="protein sequence ID" value="RDB04909.1"/>
    <property type="molecule type" value="Genomic_DNA"/>
</dbReference>
<keyword evidence="6" id="KW-0067">ATP-binding</keyword>
<feature type="domain" description="Polymerase beta nucleotidyltransferase" evidence="8">
    <location>
        <begin position="11"/>
        <end position="100"/>
    </location>
</feature>
<keyword evidence="10" id="KW-1185">Reference proteome</keyword>
<dbReference type="Proteomes" id="UP000253141">
    <property type="component" value="Unassembled WGS sequence"/>
</dbReference>
<dbReference type="Gene3D" id="3.30.460.10">
    <property type="entry name" value="Beta Polymerase, domain 2"/>
    <property type="match status" value="1"/>
</dbReference>
<dbReference type="OrthoDB" id="9793933at2"/>
<reference evidence="9 10" key="1">
    <citation type="submission" date="2018-07" db="EMBL/GenBank/DDBJ databases">
        <title>Genome analysis of Runella aurantiaca.</title>
        <authorList>
            <person name="Yang X."/>
        </authorList>
    </citation>
    <scope>NUCLEOTIDE SEQUENCE [LARGE SCALE GENOMIC DNA]</scope>
    <source>
        <strain evidence="9 10">YX9</strain>
    </source>
</reference>
<keyword evidence="3" id="KW-0548">Nucleotidyltransferase</keyword>
<evidence type="ECO:0000259" key="8">
    <source>
        <dbReference type="Pfam" id="PF18765"/>
    </source>
</evidence>
<organism evidence="9 10">
    <name type="scientific">Runella aurantiaca</name>
    <dbReference type="NCBI Taxonomy" id="2282308"/>
    <lineage>
        <taxon>Bacteria</taxon>
        <taxon>Pseudomonadati</taxon>
        <taxon>Bacteroidota</taxon>
        <taxon>Cytophagia</taxon>
        <taxon>Cytophagales</taxon>
        <taxon>Spirosomataceae</taxon>
        <taxon>Runella</taxon>
    </lineage>
</organism>
<keyword evidence="7" id="KW-0460">Magnesium</keyword>
<evidence type="ECO:0000256" key="1">
    <source>
        <dbReference type="ARBA" id="ARBA00001946"/>
    </source>
</evidence>
<dbReference type="GO" id="GO:0046872">
    <property type="term" value="F:metal ion binding"/>
    <property type="evidence" value="ECO:0007669"/>
    <property type="project" value="UniProtKB-KW"/>
</dbReference>
<gene>
    <name evidence="9" type="ORF">DVG78_16825</name>
</gene>
<dbReference type="PANTHER" id="PTHR33571">
    <property type="entry name" value="SSL8005 PROTEIN"/>
    <property type="match status" value="1"/>
</dbReference>
<evidence type="ECO:0000256" key="6">
    <source>
        <dbReference type="ARBA" id="ARBA00022840"/>
    </source>
</evidence>
<dbReference type="GO" id="GO:0005524">
    <property type="term" value="F:ATP binding"/>
    <property type="evidence" value="ECO:0007669"/>
    <property type="project" value="UniProtKB-KW"/>
</dbReference>
<name>A0A369I5A8_9BACT</name>
<evidence type="ECO:0000256" key="7">
    <source>
        <dbReference type="ARBA" id="ARBA00022842"/>
    </source>
</evidence>
<dbReference type="InterPro" id="IPR052038">
    <property type="entry name" value="Type-VII_TA_antitoxin"/>
</dbReference>
<evidence type="ECO:0000256" key="3">
    <source>
        <dbReference type="ARBA" id="ARBA00022695"/>
    </source>
</evidence>
<evidence type="ECO:0000256" key="4">
    <source>
        <dbReference type="ARBA" id="ARBA00022723"/>
    </source>
</evidence>
<dbReference type="AlphaFoldDB" id="A0A369I5A8"/>
<proteinExistence type="predicted"/>
<dbReference type="SUPFAM" id="SSF81301">
    <property type="entry name" value="Nucleotidyltransferase"/>
    <property type="match status" value="1"/>
</dbReference>
<evidence type="ECO:0000256" key="5">
    <source>
        <dbReference type="ARBA" id="ARBA00022741"/>
    </source>
</evidence>
<accession>A0A369I5A8</accession>
<evidence type="ECO:0000313" key="9">
    <source>
        <dbReference type="EMBL" id="RDB04909.1"/>
    </source>
</evidence>
<evidence type="ECO:0000313" key="10">
    <source>
        <dbReference type="Proteomes" id="UP000253141"/>
    </source>
</evidence>
<protein>
    <submittedName>
        <fullName evidence="9">Nucleotidyltransferase domain-containing protein</fullName>
    </submittedName>
</protein>
<dbReference type="GO" id="GO:0016779">
    <property type="term" value="F:nucleotidyltransferase activity"/>
    <property type="evidence" value="ECO:0007669"/>
    <property type="project" value="UniProtKB-KW"/>
</dbReference>
<keyword evidence="4" id="KW-0479">Metal-binding</keyword>
<keyword evidence="5" id="KW-0547">Nucleotide-binding</keyword>
<keyword evidence="2 9" id="KW-0808">Transferase</keyword>
<sequence length="101" mass="11907">MNPLLKDNLSQLKTIFQAHKLERVYAFGSVVSERFGNESDIDFLIVFQNEIEPLEKGELWWSLYDTLKAFFKREVDIITEGSLKNPYFIQEINRTKELVYG</sequence>
<dbReference type="CDD" id="cd05403">
    <property type="entry name" value="NT_KNTase_like"/>
    <property type="match status" value="1"/>
</dbReference>
<dbReference type="Pfam" id="PF18765">
    <property type="entry name" value="Polbeta"/>
    <property type="match status" value="1"/>
</dbReference>
<evidence type="ECO:0000256" key="2">
    <source>
        <dbReference type="ARBA" id="ARBA00022679"/>
    </source>
</evidence>
<dbReference type="InterPro" id="IPR043519">
    <property type="entry name" value="NT_sf"/>
</dbReference>
<dbReference type="InterPro" id="IPR041633">
    <property type="entry name" value="Polbeta"/>
</dbReference>
<comment type="caution">
    <text evidence="9">The sequence shown here is derived from an EMBL/GenBank/DDBJ whole genome shotgun (WGS) entry which is preliminary data.</text>
</comment>
<dbReference type="PANTHER" id="PTHR33571:SF12">
    <property type="entry name" value="BSL3053 PROTEIN"/>
    <property type="match status" value="1"/>
</dbReference>
<dbReference type="RefSeq" id="WP_114462210.1">
    <property type="nucleotide sequence ID" value="NZ_QPIW01000013.1"/>
</dbReference>